<sequence length="225" mass="24262">MAGRRKYDDGCAVAHGLDLIGERWALLVVRELLLGPKRFTDLRAGIPGASADMLTQRLRELSESGVVRRRRLAPPAGSWVYELTAWGAELEPIVTRLGRWSSRSPRLRRDAAIGVDSLVLSLKALFDPEAAQGFDAVVALRLGEDRFLVEIAGGRLGIARGQTERADATIAADPDTLSALLYGDLPVADAVRAGHLVLDDPGGLVERFLRLFPLPEPAALPNDAG</sequence>
<proteinExistence type="predicted"/>
<dbReference type="AlphaFoldDB" id="A0A7W5V1J8"/>
<dbReference type="RefSeq" id="WP_183645519.1">
    <property type="nucleotide sequence ID" value="NZ_JACIBV010000001.1"/>
</dbReference>
<keyword evidence="2 5" id="KW-0238">DNA-binding</keyword>
<dbReference type="InterPro" id="IPR036390">
    <property type="entry name" value="WH_DNA-bd_sf"/>
</dbReference>
<keyword evidence="1" id="KW-0805">Transcription regulation</keyword>
<evidence type="ECO:0000256" key="2">
    <source>
        <dbReference type="ARBA" id="ARBA00023125"/>
    </source>
</evidence>
<dbReference type="Gene3D" id="1.10.10.10">
    <property type="entry name" value="Winged helix-like DNA-binding domain superfamily/Winged helix DNA-binding domain"/>
    <property type="match status" value="1"/>
</dbReference>
<dbReference type="Proteomes" id="UP000579945">
    <property type="component" value="Unassembled WGS sequence"/>
</dbReference>
<dbReference type="InterPro" id="IPR036527">
    <property type="entry name" value="SCP2_sterol-bd_dom_sf"/>
</dbReference>
<dbReference type="Pfam" id="PF01638">
    <property type="entry name" value="HxlR"/>
    <property type="match status" value="1"/>
</dbReference>
<evidence type="ECO:0000259" key="4">
    <source>
        <dbReference type="PROSITE" id="PS51118"/>
    </source>
</evidence>
<dbReference type="EMBL" id="JACIBV010000001">
    <property type="protein sequence ID" value="MBB3726011.1"/>
    <property type="molecule type" value="Genomic_DNA"/>
</dbReference>
<feature type="domain" description="HTH hxlR-type" evidence="4">
    <location>
        <begin position="11"/>
        <end position="109"/>
    </location>
</feature>
<dbReference type="GeneID" id="95388400"/>
<dbReference type="GO" id="GO:0003677">
    <property type="term" value="F:DNA binding"/>
    <property type="evidence" value="ECO:0007669"/>
    <property type="project" value="UniProtKB-KW"/>
</dbReference>
<dbReference type="SUPFAM" id="SSF46785">
    <property type="entry name" value="Winged helix' DNA-binding domain"/>
    <property type="match status" value="1"/>
</dbReference>
<dbReference type="SUPFAM" id="SSF55718">
    <property type="entry name" value="SCP-like"/>
    <property type="match status" value="1"/>
</dbReference>
<reference evidence="5 6" key="1">
    <citation type="submission" date="2020-08" db="EMBL/GenBank/DDBJ databases">
        <title>Sequencing the genomes of 1000 actinobacteria strains.</title>
        <authorList>
            <person name="Klenk H.-P."/>
        </authorList>
    </citation>
    <scope>NUCLEOTIDE SEQUENCE [LARGE SCALE GENOMIC DNA]</scope>
    <source>
        <strain evidence="5 6">DSM 44320</strain>
    </source>
</reference>
<gene>
    <name evidence="5" type="ORF">FHR33_001871</name>
</gene>
<dbReference type="PANTHER" id="PTHR33204:SF18">
    <property type="entry name" value="TRANSCRIPTIONAL REGULATORY PROTEIN"/>
    <property type="match status" value="1"/>
</dbReference>
<evidence type="ECO:0000256" key="1">
    <source>
        <dbReference type="ARBA" id="ARBA00023015"/>
    </source>
</evidence>
<evidence type="ECO:0000313" key="6">
    <source>
        <dbReference type="Proteomes" id="UP000579945"/>
    </source>
</evidence>
<comment type="caution">
    <text evidence="5">The sequence shown here is derived from an EMBL/GenBank/DDBJ whole genome shotgun (WGS) entry which is preliminary data.</text>
</comment>
<protein>
    <submittedName>
        <fullName evidence="5">DNA-binding HxlR family transcriptional regulator</fullName>
    </submittedName>
</protein>
<evidence type="ECO:0000256" key="3">
    <source>
        <dbReference type="ARBA" id="ARBA00023163"/>
    </source>
</evidence>
<keyword evidence="6" id="KW-1185">Reference proteome</keyword>
<accession>A0A7W5V1J8</accession>
<evidence type="ECO:0000313" key="5">
    <source>
        <dbReference type="EMBL" id="MBB3726011.1"/>
    </source>
</evidence>
<name>A0A7W5V1J8_9ACTN</name>
<keyword evidence="3" id="KW-0804">Transcription</keyword>
<dbReference type="PROSITE" id="PS51118">
    <property type="entry name" value="HTH_HXLR"/>
    <property type="match status" value="1"/>
</dbReference>
<dbReference type="PANTHER" id="PTHR33204">
    <property type="entry name" value="TRANSCRIPTIONAL REGULATOR, MARR FAMILY"/>
    <property type="match status" value="1"/>
</dbReference>
<dbReference type="Gene3D" id="3.30.1050.10">
    <property type="entry name" value="SCP2 sterol-binding domain"/>
    <property type="match status" value="1"/>
</dbReference>
<dbReference type="InterPro" id="IPR036388">
    <property type="entry name" value="WH-like_DNA-bd_sf"/>
</dbReference>
<dbReference type="InterPro" id="IPR002577">
    <property type="entry name" value="HTH_HxlR"/>
</dbReference>
<organism evidence="5 6">
    <name type="scientific">Nonomuraea dietziae</name>
    <dbReference type="NCBI Taxonomy" id="65515"/>
    <lineage>
        <taxon>Bacteria</taxon>
        <taxon>Bacillati</taxon>
        <taxon>Actinomycetota</taxon>
        <taxon>Actinomycetes</taxon>
        <taxon>Streptosporangiales</taxon>
        <taxon>Streptosporangiaceae</taxon>
        <taxon>Nonomuraea</taxon>
    </lineage>
</organism>